<comment type="similarity">
    <text evidence="6">Belongs to the ABC-4 integral membrane protein family.</text>
</comment>
<evidence type="ECO:0000256" key="4">
    <source>
        <dbReference type="ARBA" id="ARBA00022989"/>
    </source>
</evidence>
<dbReference type="PANTHER" id="PTHR30572">
    <property type="entry name" value="MEMBRANE COMPONENT OF TRANSPORTER-RELATED"/>
    <property type="match status" value="1"/>
</dbReference>
<dbReference type="InterPro" id="IPR003838">
    <property type="entry name" value="ABC3_permease_C"/>
</dbReference>
<accession>X1AQ56</accession>
<feature type="non-terminal residue" evidence="9">
    <location>
        <position position="1"/>
    </location>
</feature>
<proteinExistence type="inferred from homology"/>
<dbReference type="PANTHER" id="PTHR30572:SF4">
    <property type="entry name" value="ABC TRANSPORTER PERMEASE YTRF"/>
    <property type="match status" value="1"/>
</dbReference>
<comment type="subcellular location">
    <subcellularLocation>
        <location evidence="1">Cell membrane</location>
        <topology evidence="1">Multi-pass membrane protein</topology>
    </subcellularLocation>
</comment>
<organism evidence="9">
    <name type="scientific">marine sediment metagenome</name>
    <dbReference type="NCBI Taxonomy" id="412755"/>
    <lineage>
        <taxon>unclassified sequences</taxon>
        <taxon>metagenomes</taxon>
        <taxon>ecological metagenomes</taxon>
    </lineage>
</organism>
<sequence length="186" mass="20895">LGFDDTINGLILSVEKGRKQAVKEALRDHLPIKSIWDPSEVKKGFEELLDLVNVFVWLLSGFGIFVEVLFVFNTIMMNVSERELEFVTLKALGTPRIRIYKLILYETLFLSIFGLLVGIPAGIITNAYILEQMAGGFMYLTPIVPLYVLIFVIVVGLLTAISAGLYSARRVDRLNLADIMRERVIG</sequence>
<keyword evidence="2" id="KW-1003">Cell membrane</keyword>
<evidence type="ECO:0000313" key="9">
    <source>
        <dbReference type="EMBL" id="GAG71472.1"/>
    </source>
</evidence>
<name>X1AQ56_9ZZZZ</name>
<dbReference type="GO" id="GO:0005886">
    <property type="term" value="C:plasma membrane"/>
    <property type="evidence" value="ECO:0007669"/>
    <property type="project" value="UniProtKB-SubCell"/>
</dbReference>
<feature type="transmembrane region" description="Helical" evidence="7">
    <location>
        <begin position="54"/>
        <end position="72"/>
    </location>
</feature>
<feature type="transmembrane region" description="Helical" evidence="7">
    <location>
        <begin position="102"/>
        <end position="124"/>
    </location>
</feature>
<feature type="domain" description="ABC3 transporter permease C-terminal" evidence="8">
    <location>
        <begin position="58"/>
        <end position="172"/>
    </location>
</feature>
<evidence type="ECO:0000256" key="5">
    <source>
        <dbReference type="ARBA" id="ARBA00023136"/>
    </source>
</evidence>
<evidence type="ECO:0000256" key="2">
    <source>
        <dbReference type="ARBA" id="ARBA00022475"/>
    </source>
</evidence>
<dbReference type="InterPro" id="IPR050250">
    <property type="entry name" value="Macrolide_Exporter_MacB"/>
</dbReference>
<reference evidence="9" key="1">
    <citation type="journal article" date="2014" name="Front. Microbiol.">
        <title>High frequency of phylogenetically diverse reductive dehalogenase-homologous genes in deep subseafloor sedimentary metagenomes.</title>
        <authorList>
            <person name="Kawai M."/>
            <person name="Futagami T."/>
            <person name="Toyoda A."/>
            <person name="Takaki Y."/>
            <person name="Nishi S."/>
            <person name="Hori S."/>
            <person name="Arai W."/>
            <person name="Tsubouchi T."/>
            <person name="Morono Y."/>
            <person name="Uchiyama I."/>
            <person name="Ito T."/>
            <person name="Fujiyama A."/>
            <person name="Inagaki F."/>
            <person name="Takami H."/>
        </authorList>
    </citation>
    <scope>NUCLEOTIDE SEQUENCE</scope>
    <source>
        <strain evidence="9">Expedition CK06-06</strain>
    </source>
</reference>
<dbReference type="AlphaFoldDB" id="X1AQ56"/>
<evidence type="ECO:0000256" key="6">
    <source>
        <dbReference type="ARBA" id="ARBA00038076"/>
    </source>
</evidence>
<evidence type="ECO:0000256" key="7">
    <source>
        <dbReference type="SAM" id="Phobius"/>
    </source>
</evidence>
<evidence type="ECO:0000256" key="3">
    <source>
        <dbReference type="ARBA" id="ARBA00022692"/>
    </source>
</evidence>
<keyword evidence="5 7" id="KW-0472">Membrane</keyword>
<dbReference type="GO" id="GO:0022857">
    <property type="term" value="F:transmembrane transporter activity"/>
    <property type="evidence" value="ECO:0007669"/>
    <property type="project" value="TreeGrafter"/>
</dbReference>
<feature type="transmembrane region" description="Helical" evidence="7">
    <location>
        <begin position="144"/>
        <end position="166"/>
    </location>
</feature>
<comment type="caution">
    <text evidence="9">The sequence shown here is derived from an EMBL/GenBank/DDBJ whole genome shotgun (WGS) entry which is preliminary data.</text>
</comment>
<dbReference type="EMBL" id="BART01004492">
    <property type="protein sequence ID" value="GAG71472.1"/>
    <property type="molecule type" value="Genomic_DNA"/>
</dbReference>
<dbReference type="Pfam" id="PF02687">
    <property type="entry name" value="FtsX"/>
    <property type="match status" value="1"/>
</dbReference>
<evidence type="ECO:0000256" key="1">
    <source>
        <dbReference type="ARBA" id="ARBA00004651"/>
    </source>
</evidence>
<keyword evidence="3 7" id="KW-0812">Transmembrane</keyword>
<protein>
    <recommendedName>
        <fullName evidence="8">ABC3 transporter permease C-terminal domain-containing protein</fullName>
    </recommendedName>
</protein>
<keyword evidence="4 7" id="KW-1133">Transmembrane helix</keyword>
<gene>
    <name evidence="9" type="ORF">S01H4_11233</name>
</gene>
<evidence type="ECO:0000259" key="8">
    <source>
        <dbReference type="Pfam" id="PF02687"/>
    </source>
</evidence>